<organism evidence="1 2">
    <name type="scientific">Marmota monax</name>
    <name type="common">Woodchuck</name>
    <dbReference type="NCBI Taxonomy" id="9995"/>
    <lineage>
        <taxon>Eukaryota</taxon>
        <taxon>Metazoa</taxon>
        <taxon>Chordata</taxon>
        <taxon>Craniata</taxon>
        <taxon>Vertebrata</taxon>
        <taxon>Euteleostomi</taxon>
        <taxon>Mammalia</taxon>
        <taxon>Eutheria</taxon>
        <taxon>Euarchontoglires</taxon>
        <taxon>Glires</taxon>
        <taxon>Rodentia</taxon>
        <taxon>Sciuromorpha</taxon>
        <taxon>Sciuridae</taxon>
        <taxon>Xerinae</taxon>
        <taxon>Marmotini</taxon>
        <taxon>Marmota</taxon>
    </lineage>
</organism>
<gene>
    <name evidence="1" type="ORF">MONAX_5E039088</name>
</gene>
<dbReference type="AlphaFoldDB" id="A0A5E4CIE2"/>
<keyword evidence="2" id="KW-1185">Reference proteome</keyword>
<dbReference type="GO" id="GO:0004842">
    <property type="term" value="F:ubiquitin-protein transferase activity"/>
    <property type="evidence" value="ECO:0007669"/>
    <property type="project" value="InterPro"/>
</dbReference>
<sequence length="395" mass="44974">MTTVSAKITSGETLSSGPWCYYHASLKEKESYHRTICRYFPEPYDDSRVILDEITHAQDLFLSGVPLRKTIARNLALKKNVFMMIICIELKIPLFLVGKPGSSKSLAKTIMGIINTFKQCACFQQGKDLQQYVSVVVLDEVGLAEDSPKMPMKALNPLLEKELIESARGICSSDSLVQDRVQGYFSPFAEAYEMMCHRQNKKFFGLCDYYSLIKMVFSSARASNNKPSCQNIVWAVLQNFSGKDDIPTLDIFMVSLPEARCVGEFSTLELIKDNNCRDMKRVAVGEMDEAESCYLLILAKNYMTLQILQQSFFSENQQPEIIFGSSFPLDQEYAQIFRNINQVKICMETFKMVVLLNLQHLYESLYNVLNQYYVYLGSQKYVDLGHPSRQVSGPP</sequence>
<dbReference type="GO" id="GO:0006511">
    <property type="term" value="P:ubiquitin-dependent protein catabolic process"/>
    <property type="evidence" value="ECO:0007669"/>
    <property type="project" value="TreeGrafter"/>
</dbReference>
<dbReference type="GO" id="GO:0016020">
    <property type="term" value="C:membrane"/>
    <property type="evidence" value="ECO:0007669"/>
    <property type="project" value="TreeGrafter"/>
</dbReference>
<dbReference type="Proteomes" id="UP000335636">
    <property type="component" value="Unassembled WGS sequence"/>
</dbReference>
<comment type="caution">
    <text evidence="1">The sequence shown here is derived from an EMBL/GenBank/DDBJ whole genome shotgun (WGS) entry which is preliminary data.</text>
</comment>
<proteinExistence type="predicted"/>
<name>A0A5E4CIE2_MARMO</name>
<evidence type="ECO:0000313" key="2">
    <source>
        <dbReference type="Proteomes" id="UP000335636"/>
    </source>
</evidence>
<protein>
    <submittedName>
        <fullName evidence="1">Uncharacterized protein</fullName>
    </submittedName>
</protein>
<reference evidence="1" key="1">
    <citation type="submission" date="2019-04" db="EMBL/GenBank/DDBJ databases">
        <authorList>
            <person name="Alioto T."/>
            <person name="Alioto T."/>
        </authorList>
    </citation>
    <scope>NUCLEOTIDE SEQUENCE [LARGE SCALE GENOMIC DNA]</scope>
</reference>
<dbReference type="PANTHER" id="PTHR22605:SF16">
    <property type="entry name" value="E3 UBIQUITIN-PROTEIN LIGASE RNF213"/>
    <property type="match status" value="1"/>
</dbReference>
<dbReference type="GO" id="GO:0005829">
    <property type="term" value="C:cytosol"/>
    <property type="evidence" value="ECO:0007669"/>
    <property type="project" value="TreeGrafter"/>
</dbReference>
<dbReference type="InterPro" id="IPR031248">
    <property type="entry name" value="RNF213"/>
</dbReference>
<dbReference type="PANTHER" id="PTHR22605">
    <property type="entry name" value="RZ-TYPE DOMAIN-CONTAINING PROTEIN"/>
    <property type="match status" value="1"/>
</dbReference>
<dbReference type="GO" id="GO:0002040">
    <property type="term" value="P:sprouting angiogenesis"/>
    <property type="evidence" value="ECO:0007669"/>
    <property type="project" value="TreeGrafter"/>
</dbReference>
<dbReference type="EMBL" id="CABDUW010001383">
    <property type="protein sequence ID" value="VTJ81100.1"/>
    <property type="molecule type" value="Genomic_DNA"/>
</dbReference>
<dbReference type="GO" id="GO:0016887">
    <property type="term" value="F:ATP hydrolysis activity"/>
    <property type="evidence" value="ECO:0007669"/>
    <property type="project" value="InterPro"/>
</dbReference>
<accession>A0A5E4CIE2</accession>
<evidence type="ECO:0000313" key="1">
    <source>
        <dbReference type="EMBL" id="VTJ81100.1"/>
    </source>
</evidence>
<dbReference type="GO" id="GO:2000051">
    <property type="term" value="P:negative regulation of non-canonical Wnt signaling pathway"/>
    <property type="evidence" value="ECO:0007669"/>
    <property type="project" value="TreeGrafter"/>
</dbReference>
<dbReference type="GO" id="GO:0005730">
    <property type="term" value="C:nucleolus"/>
    <property type="evidence" value="ECO:0007669"/>
    <property type="project" value="TreeGrafter"/>
</dbReference>